<keyword evidence="2" id="KW-0945">Host-virus interaction</keyword>
<dbReference type="Proteomes" id="UP000296355">
    <property type="component" value="Segment"/>
</dbReference>
<dbReference type="Pfam" id="PF12906">
    <property type="entry name" value="RINGv"/>
    <property type="match status" value="1"/>
</dbReference>
<feature type="domain" description="RING-CH-type" evidence="14">
    <location>
        <begin position="2"/>
        <end position="62"/>
    </location>
</feature>
<dbReference type="KEGG" id="vg:65099457"/>
<proteinExistence type="predicted"/>
<evidence type="ECO:0000313" key="15">
    <source>
        <dbReference type="EMBL" id="AJG42932.1"/>
    </source>
</evidence>
<dbReference type="PANTHER" id="PTHR46065:SF3">
    <property type="entry name" value="FI20425P1"/>
    <property type="match status" value="1"/>
</dbReference>
<dbReference type="InterPro" id="IPR001841">
    <property type="entry name" value="Znf_RING"/>
</dbReference>
<evidence type="ECO:0000256" key="4">
    <source>
        <dbReference type="ARBA" id="ARBA00022692"/>
    </source>
</evidence>
<dbReference type="PROSITE" id="PS51292">
    <property type="entry name" value="ZF_RING_CH"/>
    <property type="match status" value="1"/>
</dbReference>
<dbReference type="GO" id="GO:0016020">
    <property type="term" value="C:membrane"/>
    <property type="evidence" value="ECO:0007669"/>
    <property type="project" value="UniProtKB-SubCell"/>
</dbReference>
<evidence type="ECO:0000256" key="8">
    <source>
        <dbReference type="ARBA" id="ARBA00022833"/>
    </source>
</evidence>
<evidence type="ECO:0000256" key="12">
    <source>
        <dbReference type="SAM" id="Phobius"/>
    </source>
</evidence>
<dbReference type="GO" id="GO:0016740">
    <property type="term" value="F:transferase activity"/>
    <property type="evidence" value="ECO:0007669"/>
    <property type="project" value="UniProtKB-KW"/>
</dbReference>
<evidence type="ECO:0000313" key="16">
    <source>
        <dbReference type="Proteomes" id="UP000296355"/>
    </source>
</evidence>
<evidence type="ECO:0000256" key="9">
    <source>
        <dbReference type="ARBA" id="ARBA00022989"/>
    </source>
</evidence>
<evidence type="ECO:0000256" key="7">
    <source>
        <dbReference type="ARBA" id="ARBA00022786"/>
    </source>
</evidence>
<evidence type="ECO:0000256" key="2">
    <source>
        <dbReference type="ARBA" id="ARBA00022581"/>
    </source>
</evidence>
<dbReference type="PROSITE" id="PS50089">
    <property type="entry name" value="ZF_RING_2"/>
    <property type="match status" value="1"/>
</dbReference>
<evidence type="ECO:0000256" key="6">
    <source>
        <dbReference type="ARBA" id="ARBA00022771"/>
    </source>
</evidence>
<keyword evidence="6 11" id="KW-0863">Zinc-finger</keyword>
<keyword evidence="3" id="KW-0808">Transferase</keyword>
<keyword evidence="4 12" id="KW-0812">Transmembrane</keyword>
<dbReference type="Gene3D" id="3.30.40.10">
    <property type="entry name" value="Zinc/RING finger domain, C3HC4 (zinc finger)"/>
    <property type="match status" value="1"/>
</dbReference>
<name>A0A0R5ZAJ1_9GAMA</name>
<keyword evidence="7" id="KW-0833">Ubl conjugation pathway</keyword>
<keyword evidence="16" id="KW-1185">Reference proteome</keyword>
<evidence type="ECO:0000256" key="3">
    <source>
        <dbReference type="ARBA" id="ARBA00022679"/>
    </source>
</evidence>
<keyword evidence="9 12" id="KW-1133">Transmembrane helix</keyword>
<evidence type="ECO:0000259" key="13">
    <source>
        <dbReference type="PROSITE" id="PS50089"/>
    </source>
</evidence>
<accession>A0A0R5ZAJ1</accession>
<comment type="subcellular location">
    <subcellularLocation>
        <location evidence="1">Membrane</location>
        <topology evidence="1">Multi-pass membrane protein</topology>
    </subcellularLocation>
</comment>
<sequence>MEVCLPTRPCKICMSEVTEDEFFTPCNCKGSLAFVHQDCLDSWLKTSKQVQCFICNYSFHVKTLPLIKWTLPELNSYEKRQLWHICTTLCALLCIVTPMTMIGLFMFTSVQSFGFLLQALYIFFMWITLMYAFAIYKVIIHEDVLEMIAILKNFNTVIARNPKAT</sequence>
<dbReference type="EMBL" id="KP136799">
    <property type="protein sequence ID" value="AJG42932.1"/>
    <property type="molecule type" value="Genomic_DNA"/>
</dbReference>
<dbReference type="InterPro" id="IPR011016">
    <property type="entry name" value="Znf_RING-CH"/>
</dbReference>
<evidence type="ECO:0000256" key="10">
    <source>
        <dbReference type="ARBA" id="ARBA00023136"/>
    </source>
</evidence>
<evidence type="ECO:0000256" key="5">
    <source>
        <dbReference type="ARBA" id="ARBA00022723"/>
    </source>
</evidence>
<protein>
    <submittedName>
        <fullName evidence="15">E3 ubiquitin-protein ligase MARCH1 isoform X2</fullName>
    </submittedName>
</protein>
<keyword evidence="8" id="KW-0862">Zinc</keyword>
<keyword evidence="10 12" id="KW-0472">Membrane</keyword>
<feature type="transmembrane region" description="Helical" evidence="12">
    <location>
        <begin position="82"/>
        <end position="107"/>
    </location>
</feature>
<organism evidence="15 16">
    <name type="scientific">phocid gammaherpesvirus 3</name>
    <dbReference type="NCBI Taxonomy" id="2560643"/>
    <lineage>
        <taxon>Viruses</taxon>
        <taxon>Duplodnaviria</taxon>
        <taxon>Heunggongvirae</taxon>
        <taxon>Peploviricota</taxon>
        <taxon>Herviviricetes</taxon>
        <taxon>Herpesvirales</taxon>
        <taxon>Orthoherpesviridae</taxon>
        <taxon>Gammaherpesvirinae</taxon>
        <taxon>Percavirus</taxon>
        <taxon>Percavirus phocidgamma3</taxon>
    </lineage>
</organism>
<feature type="transmembrane region" description="Helical" evidence="12">
    <location>
        <begin position="119"/>
        <end position="139"/>
    </location>
</feature>
<dbReference type="PANTHER" id="PTHR46065">
    <property type="entry name" value="E3 UBIQUITIN-PROTEIN LIGASE MARCH 2/3 FAMILY MEMBER"/>
    <property type="match status" value="1"/>
</dbReference>
<evidence type="ECO:0000256" key="11">
    <source>
        <dbReference type="PROSITE-ProRule" id="PRU00175"/>
    </source>
</evidence>
<evidence type="ECO:0000259" key="14">
    <source>
        <dbReference type="PROSITE" id="PS51292"/>
    </source>
</evidence>
<dbReference type="RefSeq" id="YP_010084463.1">
    <property type="nucleotide sequence ID" value="NC_055139.1"/>
</dbReference>
<dbReference type="GeneID" id="65099457"/>
<dbReference type="SUPFAM" id="SSF57850">
    <property type="entry name" value="RING/U-box"/>
    <property type="match status" value="1"/>
</dbReference>
<dbReference type="SMART" id="SM00744">
    <property type="entry name" value="RINGv"/>
    <property type="match status" value="1"/>
</dbReference>
<keyword evidence="5" id="KW-0479">Metal-binding</keyword>
<dbReference type="GO" id="GO:0008270">
    <property type="term" value="F:zinc ion binding"/>
    <property type="evidence" value="ECO:0007669"/>
    <property type="project" value="UniProtKB-KW"/>
</dbReference>
<feature type="domain" description="RING-type" evidence="13">
    <location>
        <begin position="10"/>
        <end position="56"/>
    </location>
</feature>
<reference evidence="15" key="1">
    <citation type="submission" date="2014-11" db="EMBL/GenBank/DDBJ databases">
        <title>Gammaherpesviruses are widespread among seal species in Canada.</title>
        <authorList>
            <person name="Bellehumeur C."/>
            <person name="Nielsen O."/>
            <person name="Measures L."/>
            <person name="Harwood L."/>
            <person name="Boyle B."/>
            <person name="Gagnon C.A."/>
        </authorList>
    </citation>
    <scope>NUCLEOTIDE SEQUENCE [LARGE SCALE GENOMIC DNA]</scope>
    <source>
        <strain evidence="15">FMV04-1493874</strain>
    </source>
</reference>
<evidence type="ECO:0000256" key="1">
    <source>
        <dbReference type="ARBA" id="ARBA00004141"/>
    </source>
</evidence>
<dbReference type="InterPro" id="IPR013083">
    <property type="entry name" value="Znf_RING/FYVE/PHD"/>
</dbReference>